<dbReference type="Pfam" id="PF01261">
    <property type="entry name" value="AP_endonuc_2"/>
    <property type="match status" value="1"/>
</dbReference>
<evidence type="ECO:0000313" key="2">
    <source>
        <dbReference type="EMBL" id="MEZ0163346.1"/>
    </source>
</evidence>
<name>A0ABV4GVM6_9ACTN</name>
<dbReference type="Gene3D" id="3.20.20.150">
    <property type="entry name" value="Divalent-metal-dependent TIM barrel enzymes"/>
    <property type="match status" value="1"/>
</dbReference>
<dbReference type="EMBL" id="JBGFTU010000001">
    <property type="protein sequence ID" value="MEZ0163346.1"/>
    <property type="molecule type" value="Genomic_DNA"/>
</dbReference>
<dbReference type="InterPro" id="IPR013022">
    <property type="entry name" value="Xyl_isomerase-like_TIM-brl"/>
</dbReference>
<dbReference type="InterPro" id="IPR050312">
    <property type="entry name" value="IolE/XylAMocC-like"/>
</dbReference>
<dbReference type="PANTHER" id="PTHR12110">
    <property type="entry name" value="HYDROXYPYRUVATE ISOMERASE"/>
    <property type="match status" value="1"/>
</dbReference>
<evidence type="ECO:0000313" key="3">
    <source>
        <dbReference type="Proteomes" id="UP001565927"/>
    </source>
</evidence>
<gene>
    <name evidence="2" type="ORF">AB2L27_01055</name>
</gene>
<dbReference type="PANTHER" id="PTHR12110:SF21">
    <property type="entry name" value="XYLOSE ISOMERASE-LIKE TIM BARREL DOMAIN-CONTAINING PROTEIN"/>
    <property type="match status" value="1"/>
</dbReference>
<reference evidence="2 3" key="1">
    <citation type="submission" date="2024-07" db="EMBL/GenBank/DDBJ databases">
        <authorList>
            <person name="Thanompreechachai J."/>
            <person name="Duangmal K."/>
        </authorList>
    </citation>
    <scope>NUCLEOTIDE SEQUENCE [LARGE SCALE GENOMIC DNA]</scope>
    <source>
        <strain evidence="2 3">LSe6-4</strain>
    </source>
</reference>
<dbReference type="Proteomes" id="UP001565927">
    <property type="component" value="Unassembled WGS sequence"/>
</dbReference>
<protein>
    <submittedName>
        <fullName evidence="2">Sugar phosphate isomerase/epimerase family protein</fullName>
    </submittedName>
</protein>
<proteinExistence type="predicted"/>
<evidence type="ECO:0000259" key="1">
    <source>
        <dbReference type="Pfam" id="PF01261"/>
    </source>
</evidence>
<keyword evidence="3" id="KW-1185">Reference proteome</keyword>
<dbReference type="GO" id="GO:0016853">
    <property type="term" value="F:isomerase activity"/>
    <property type="evidence" value="ECO:0007669"/>
    <property type="project" value="UniProtKB-KW"/>
</dbReference>
<dbReference type="RefSeq" id="WP_370439595.1">
    <property type="nucleotide sequence ID" value="NZ_JBGFTU010000001.1"/>
</dbReference>
<comment type="caution">
    <text evidence="2">The sequence shown here is derived from an EMBL/GenBank/DDBJ whole genome shotgun (WGS) entry which is preliminary data.</text>
</comment>
<dbReference type="SUPFAM" id="SSF51658">
    <property type="entry name" value="Xylose isomerase-like"/>
    <property type="match status" value="1"/>
</dbReference>
<feature type="domain" description="Xylose isomerase-like TIM barrel" evidence="1">
    <location>
        <begin position="35"/>
        <end position="294"/>
    </location>
</feature>
<sequence length="320" mass="34552">MPHTSPTPSTPSTPRTRLAYNANGLRSVSLDDAVRTLADRGYDGIELSLNAQHVDPWAFTAADAGRLRETLEATGVVACSLATGDPHLLSADAFEPALVDPDPAERARRLDLLQRSVRMGVLVGVPLVVFSTGRRRPEVSAAQADAWLDEALAVLLDTLHDTLDAAGLPRGSTVLGIEPEPGFHCRTNADVAVVLERTASPDLWLSQDLGHCVVEEEDALGSLARHLPITRHLQVEDIANRVHAHLVPGDGDVDFDAVGRVLAGGFEGWISVELYDHDAVHREAARRSEEFLREHFPSLARPVDVTDLTALEARATVPAR</sequence>
<dbReference type="InterPro" id="IPR036237">
    <property type="entry name" value="Xyl_isomerase-like_sf"/>
</dbReference>
<accession>A0ABV4GVM6</accession>
<keyword evidence="2" id="KW-0413">Isomerase</keyword>
<organism evidence="2 3">
    <name type="scientific">Kineococcus halophytocola</name>
    <dbReference type="NCBI Taxonomy" id="3234027"/>
    <lineage>
        <taxon>Bacteria</taxon>
        <taxon>Bacillati</taxon>
        <taxon>Actinomycetota</taxon>
        <taxon>Actinomycetes</taxon>
        <taxon>Kineosporiales</taxon>
        <taxon>Kineosporiaceae</taxon>
        <taxon>Kineococcus</taxon>
    </lineage>
</organism>